<evidence type="ECO:0000313" key="3">
    <source>
        <dbReference type="EMBL" id="KAF6002056.1"/>
    </source>
</evidence>
<evidence type="ECO:0000313" key="4">
    <source>
        <dbReference type="Proteomes" id="UP000530660"/>
    </source>
</evidence>
<feature type="region of interest" description="Disordered" evidence="1">
    <location>
        <begin position="43"/>
        <end position="72"/>
    </location>
</feature>
<accession>A0A7J7IG23</accession>
<feature type="compositionally biased region" description="Low complexity" evidence="1">
    <location>
        <begin position="239"/>
        <end position="248"/>
    </location>
</feature>
<dbReference type="InterPro" id="IPR029071">
    <property type="entry name" value="Ubiquitin-like_domsf"/>
</dbReference>
<feature type="domain" description="Ubiquitin-like" evidence="2">
    <location>
        <begin position="95"/>
        <end position="171"/>
    </location>
</feature>
<dbReference type="InterPro" id="IPR000626">
    <property type="entry name" value="Ubiquitin-like_dom"/>
</dbReference>
<name>A0A7J7IG23_9RHOD</name>
<reference evidence="3 4" key="1">
    <citation type="journal article" date="2020" name="J. Phycol.">
        <title>Comparative genome analysis reveals Cyanidiococcus gen. nov., a new extremophilic red algal genus sister to Cyanidioschyzon (Cyanidioschyzonaceae, Rhodophyta).</title>
        <authorList>
            <person name="Liu S.-L."/>
            <person name="Chiang Y.-R."/>
            <person name="Yoon H.S."/>
            <person name="Fu H.-Y."/>
        </authorList>
    </citation>
    <scope>NUCLEOTIDE SEQUENCE [LARGE SCALE GENOMIC DNA]</scope>
    <source>
        <strain evidence="3 4">THAL066</strain>
    </source>
</reference>
<comment type="caution">
    <text evidence="3">The sequence shown here is derived from an EMBL/GenBank/DDBJ whole genome shotgun (WGS) entry which is preliminary data.</text>
</comment>
<gene>
    <name evidence="3" type="ORF">F1559_003985</name>
</gene>
<dbReference type="Proteomes" id="UP000530660">
    <property type="component" value="Unassembled WGS sequence"/>
</dbReference>
<dbReference type="SUPFAM" id="SSF54236">
    <property type="entry name" value="Ubiquitin-like"/>
    <property type="match status" value="1"/>
</dbReference>
<dbReference type="InterPro" id="IPR039540">
    <property type="entry name" value="UBL3-like_ubiquitin_dom"/>
</dbReference>
<evidence type="ECO:0000259" key="2">
    <source>
        <dbReference type="PROSITE" id="PS50053"/>
    </source>
</evidence>
<sequence>METALSVDNASSVTVEVQTATASTEANAASALAPSAVEVESAKGIGQGVNGGAESEPSFSKDSDLPEQGAVSAAVPARLSSEQVLKPSTFALETTKIRFLSVTGKAFTVSFPVYATIRQVKEALVSLRPAELDEQQRALQRPPLSDASELRILYLGAVLDDSDTLLECGFQVGLCQTVHVITRSAADSNTTPESNEARQQSSGVNLVSYLWYARSPSRGRGPDSVTLQSGSRRGHRSASRQAASPRAQDIVKPCGKRTCATAGKCNTR</sequence>
<dbReference type="AlphaFoldDB" id="A0A7J7IG23"/>
<feature type="region of interest" description="Disordered" evidence="1">
    <location>
        <begin position="217"/>
        <end position="250"/>
    </location>
</feature>
<dbReference type="EMBL" id="VWRR01000012">
    <property type="protein sequence ID" value="KAF6002056.1"/>
    <property type="molecule type" value="Genomic_DNA"/>
</dbReference>
<proteinExistence type="predicted"/>
<dbReference type="Pfam" id="PF13881">
    <property type="entry name" value="Rad60-SLD_2"/>
    <property type="match status" value="1"/>
</dbReference>
<evidence type="ECO:0000256" key="1">
    <source>
        <dbReference type="SAM" id="MobiDB-lite"/>
    </source>
</evidence>
<dbReference type="Gene3D" id="3.10.20.90">
    <property type="entry name" value="Phosphatidylinositol 3-kinase Catalytic Subunit, Chain A, domain 1"/>
    <property type="match status" value="1"/>
</dbReference>
<dbReference type="PROSITE" id="PS50053">
    <property type="entry name" value="UBIQUITIN_2"/>
    <property type="match status" value="1"/>
</dbReference>
<organism evidence="3 4">
    <name type="scientific">Cyanidiococcus yangmingshanensis</name>
    <dbReference type="NCBI Taxonomy" id="2690220"/>
    <lineage>
        <taxon>Eukaryota</taxon>
        <taxon>Rhodophyta</taxon>
        <taxon>Bangiophyceae</taxon>
        <taxon>Cyanidiales</taxon>
        <taxon>Cyanidiaceae</taxon>
        <taxon>Cyanidiococcus</taxon>
    </lineage>
</organism>
<dbReference type="CDD" id="cd17039">
    <property type="entry name" value="Ubl_ubiquitin_like"/>
    <property type="match status" value="1"/>
</dbReference>
<dbReference type="OrthoDB" id="1043111at2759"/>
<keyword evidence="4" id="KW-1185">Reference proteome</keyword>
<protein>
    <recommendedName>
        <fullName evidence="2">Ubiquitin-like domain-containing protein</fullName>
    </recommendedName>
</protein>